<dbReference type="SUPFAM" id="SSF48452">
    <property type="entry name" value="TPR-like"/>
    <property type="match status" value="2"/>
</dbReference>
<dbReference type="EMBL" id="BAAANT010000072">
    <property type="protein sequence ID" value="GAA1500536.1"/>
    <property type="molecule type" value="Genomic_DNA"/>
</dbReference>
<sequence>MSGVAELARRGRGLPVYVGVVGIGAVAAAVSQVWLSGVPAVGVGATAAVLGFLADRVAAGTEGRGGASSFGGLLRGRSGRIPLVSQVDDPLAVGVHPAEWSPEGAPAYVARDVEPELRRILTDHQFILLLGESTAGKTRLAYETARTLFPERLFVRPLGKEALPLAFEQIRRHRRRGSLLWLDDLECYLGAGGLAERELAALLAERPGQVTVLATMRAEEHRRYDAREESRLTGSDRDLWRTERGVIQAARTIRVARRWSEPECERAVRVAEDPRIERALRSRARFGVCEVLASGPALLDSWRDGWAPGANPRGAALVAAAVDCRRLGLRRPLPQEWLAELHQMYLADRGGEALKPEPLGSAIAWASQAAHATSSLLIGSPVAGWTAFDYLLDAPGLGPVPDHLWDGLLPRVGAEDCYGLGLVAHQESRLGRASVALRRACEGAVPGADFALAIVLGDSGHPAQAVRALEPILRRRAEARGDPDPETLAARHQLAYFTGESGKAAEAVRLFATLVPDTTRHLGPDHADTLAARHQLAYFTGESGNPVEAVRQLRVLLADRERVLGSGHAQTLATRRGLAWFRGCGGELGAAQVDLSLLVTDATALLGPDDPHTLAVRGAWAWFALLTGDPAEAAAELTALAADRSRILGPDHPHTLSTRLHLAHALAALGDPGRARRAAAELLADAERLLEPGHPRTAAIRAFLASWAVGAD</sequence>
<gene>
    <name evidence="2" type="ORF">GCM10009760_62140</name>
</gene>
<keyword evidence="1" id="KW-1133">Transmembrane helix</keyword>
<dbReference type="InterPro" id="IPR011990">
    <property type="entry name" value="TPR-like_helical_dom_sf"/>
</dbReference>
<dbReference type="Pfam" id="PF13374">
    <property type="entry name" value="TPR_10"/>
    <property type="match status" value="3"/>
</dbReference>
<keyword evidence="1" id="KW-0472">Membrane</keyword>
<evidence type="ECO:0000313" key="3">
    <source>
        <dbReference type="Proteomes" id="UP001422759"/>
    </source>
</evidence>
<dbReference type="PANTHER" id="PTHR46082:SF6">
    <property type="entry name" value="AAA+ ATPASE DOMAIN-CONTAINING PROTEIN-RELATED"/>
    <property type="match status" value="1"/>
</dbReference>
<evidence type="ECO:0000256" key="1">
    <source>
        <dbReference type="SAM" id="Phobius"/>
    </source>
</evidence>
<name>A0ABP4KAV4_9ACTN</name>
<accession>A0ABP4KAV4</accession>
<reference evidence="3" key="1">
    <citation type="journal article" date="2019" name="Int. J. Syst. Evol. Microbiol.">
        <title>The Global Catalogue of Microorganisms (GCM) 10K type strain sequencing project: providing services to taxonomists for standard genome sequencing and annotation.</title>
        <authorList>
            <consortium name="The Broad Institute Genomics Platform"/>
            <consortium name="The Broad Institute Genome Sequencing Center for Infectious Disease"/>
            <person name="Wu L."/>
            <person name="Ma J."/>
        </authorList>
    </citation>
    <scope>NUCLEOTIDE SEQUENCE [LARGE SCALE GENOMIC DNA]</scope>
    <source>
        <strain evidence="3">JCM 14560</strain>
    </source>
</reference>
<dbReference type="Gene3D" id="1.25.40.10">
    <property type="entry name" value="Tetratricopeptide repeat domain"/>
    <property type="match status" value="2"/>
</dbReference>
<proteinExistence type="predicted"/>
<keyword evidence="3" id="KW-1185">Reference proteome</keyword>
<keyword evidence="1" id="KW-0812">Transmembrane</keyword>
<evidence type="ECO:0000313" key="2">
    <source>
        <dbReference type="EMBL" id="GAA1500536.1"/>
    </source>
</evidence>
<organism evidence="2 3">
    <name type="scientific">Kitasatospora kazusensis</name>
    <dbReference type="NCBI Taxonomy" id="407974"/>
    <lineage>
        <taxon>Bacteria</taxon>
        <taxon>Bacillati</taxon>
        <taxon>Actinomycetota</taxon>
        <taxon>Actinomycetes</taxon>
        <taxon>Kitasatosporales</taxon>
        <taxon>Streptomycetaceae</taxon>
        <taxon>Kitasatospora</taxon>
    </lineage>
</organism>
<dbReference type="InterPro" id="IPR053137">
    <property type="entry name" value="NLR-like"/>
</dbReference>
<dbReference type="InterPro" id="IPR027417">
    <property type="entry name" value="P-loop_NTPase"/>
</dbReference>
<protein>
    <recommendedName>
        <fullName evidence="4">Tetratricopeptide repeat protein</fullName>
    </recommendedName>
</protein>
<dbReference type="Proteomes" id="UP001422759">
    <property type="component" value="Unassembled WGS sequence"/>
</dbReference>
<dbReference type="SUPFAM" id="SSF52540">
    <property type="entry name" value="P-loop containing nucleoside triphosphate hydrolases"/>
    <property type="match status" value="1"/>
</dbReference>
<evidence type="ECO:0008006" key="4">
    <source>
        <dbReference type="Google" id="ProtNLM"/>
    </source>
</evidence>
<feature type="transmembrane region" description="Helical" evidence="1">
    <location>
        <begin position="14"/>
        <end position="35"/>
    </location>
</feature>
<dbReference type="PANTHER" id="PTHR46082">
    <property type="entry name" value="ATP/GTP-BINDING PROTEIN-RELATED"/>
    <property type="match status" value="1"/>
</dbReference>
<comment type="caution">
    <text evidence="2">The sequence shown here is derived from an EMBL/GenBank/DDBJ whole genome shotgun (WGS) entry which is preliminary data.</text>
</comment>